<feature type="coiled-coil region" evidence="1">
    <location>
        <begin position="83"/>
        <end position="128"/>
    </location>
</feature>
<accession>A0AAF3FRD7</accession>
<dbReference type="PANTHER" id="PTHR35153">
    <property type="entry name" value="COILED-COIL DOMAIN-CONTAINING PROTEIN 154"/>
    <property type="match status" value="1"/>
</dbReference>
<feature type="compositionally biased region" description="Basic residues" evidence="2">
    <location>
        <begin position="1"/>
        <end position="10"/>
    </location>
</feature>
<evidence type="ECO:0000313" key="3">
    <source>
        <dbReference type="Proteomes" id="UP000887575"/>
    </source>
</evidence>
<organism evidence="3 4">
    <name type="scientific">Mesorhabditis belari</name>
    <dbReference type="NCBI Taxonomy" id="2138241"/>
    <lineage>
        <taxon>Eukaryota</taxon>
        <taxon>Metazoa</taxon>
        <taxon>Ecdysozoa</taxon>
        <taxon>Nematoda</taxon>
        <taxon>Chromadorea</taxon>
        <taxon>Rhabditida</taxon>
        <taxon>Rhabditina</taxon>
        <taxon>Rhabditomorpha</taxon>
        <taxon>Rhabditoidea</taxon>
        <taxon>Rhabditidae</taxon>
        <taxon>Mesorhabditinae</taxon>
        <taxon>Mesorhabditis</taxon>
    </lineage>
</organism>
<feature type="compositionally biased region" description="Basic and acidic residues" evidence="2">
    <location>
        <begin position="11"/>
        <end position="27"/>
    </location>
</feature>
<dbReference type="Proteomes" id="UP000887575">
    <property type="component" value="Unassembled WGS sequence"/>
</dbReference>
<dbReference type="PANTHER" id="PTHR35153:SF1">
    <property type="entry name" value="COILED-COIL DOMAIN-CONTAINING PROTEIN 154"/>
    <property type="match status" value="1"/>
</dbReference>
<protein>
    <submittedName>
        <fullName evidence="4">Uncharacterized protein</fullName>
    </submittedName>
</protein>
<keyword evidence="1" id="KW-0175">Coiled coil</keyword>
<feature type="coiled-coil region" evidence="1">
    <location>
        <begin position="206"/>
        <end position="280"/>
    </location>
</feature>
<dbReference type="InterPro" id="IPR029512">
    <property type="entry name" value="CCDC154"/>
</dbReference>
<feature type="region of interest" description="Disordered" evidence="2">
    <location>
        <begin position="1"/>
        <end position="68"/>
    </location>
</feature>
<proteinExistence type="predicted"/>
<reference evidence="4" key="1">
    <citation type="submission" date="2024-02" db="UniProtKB">
        <authorList>
            <consortium name="WormBaseParasite"/>
        </authorList>
    </citation>
    <scope>IDENTIFICATION</scope>
</reference>
<feature type="coiled-coil region" evidence="1">
    <location>
        <begin position="488"/>
        <end position="548"/>
    </location>
</feature>
<keyword evidence="3" id="KW-1185">Reference proteome</keyword>
<dbReference type="AlphaFoldDB" id="A0AAF3FRD7"/>
<evidence type="ECO:0000256" key="1">
    <source>
        <dbReference type="SAM" id="Coils"/>
    </source>
</evidence>
<dbReference type="Gene3D" id="1.10.287.1490">
    <property type="match status" value="1"/>
</dbReference>
<evidence type="ECO:0000256" key="2">
    <source>
        <dbReference type="SAM" id="MobiDB-lite"/>
    </source>
</evidence>
<name>A0AAF3FRD7_9BILA</name>
<dbReference type="WBParaSite" id="MBELARI_LOCUS9565">
    <property type="protein sequence ID" value="MBELARI_LOCUS9565"/>
    <property type="gene ID" value="MBELARI_LOCUS9565"/>
</dbReference>
<sequence length="639" mass="72938">MSNRTRTSRSRSREREQPQRGNRDTAKDIILGLAPSGQGPRKPKTGTAHPPTRRPRRTASSAPIVVQQPTKTIVDRRPDNKAIDRLNQQIADLQKQNKSLLSNETEARRRLERDHDDLKGRLRTAQENGVKARDVDDLRREMTGMDGKLGGLNGDLSGLKSALDRQTRDLAQLSNELKQRPVVDPNKIADASQKLDEKVRGLGGTLGQLQKQLEKEQHERERADRASAETIQRLQEIIREQDRQKQEVLGNLAKKGDRDKEKLSEETKRLNDKIHLITNEVTKSMNESQQKLRDDMNKRFAAIEAALKQQADVHAAVDDDLRRRMEVGFKTQADQIDALGKAVQNDRNKNKERFQKVNEALAALEHHLELGNKKLDKMVTSEMQNRKLHEKGLLSKVTEIEERLNGHTTALQKSMADVEKGKENVKVPQIDFDAMRREMEAIAADKNKLSMEGLLLLEEKMSKVQQGLYKDKRDLNDKLAGMTDSAEVNKLKKQVDKLDDLNDEMEETQDRIRDKVEKQIPQDLNELSAKADNIKHQLNARIDKEEEERYLAIKELQEAFVKLQQNPAIAQQINNGDQQTQVDGQFRRDLDESKIAIRKLAESVTTVKNVLDKKITDEIKMREADVARLDQKIGQTRTA</sequence>
<evidence type="ECO:0000313" key="4">
    <source>
        <dbReference type="WBParaSite" id="MBELARI_LOCUS9565"/>
    </source>
</evidence>